<feature type="chain" id="PRO_5045622227" description="Secreted protein" evidence="1">
    <location>
        <begin position="27"/>
        <end position="399"/>
    </location>
</feature>
<evidence type="ECO:0000313" key="3">
    <source>
        <dbReference type="Proteomes" id="UP001059617"/>
    </source>
</evidence>
<reference evidence="2" key="2">
    <citation type="submission" date="2022-09" db="EMBL/GenBank/DDBJ databases">
        <title>Biosynthetic gene clusters of Dactylosporangioum fulvum.</title>
        <authorList>
            <person name="Caradec T."/>
        </authorList>
    </citation>
    <scope>NUCLEOTIDE SEQUENCE</scope>
    <source>
        <strain evidence="2">NRRL B-16292</strain>
    </source>
</reference>
<proteinExistence type="predicted"/>
<accession>A0ABY5WAU9</accession>
<keyword evidence="3" id="KW-1185">Reference proteome</keyword>
<evidence type="ECO:0008006" key="4">
    <source>
        <dbReference type="Google" id="ProtNLM"/>
    </source>
</evidence>
<evidence type="ECO:0000256" key="1">
    <source>
        <dbReference type="SAM" id="SignalP"/>
    </source>
</evidence>
<feature type="signal peptide" evidence="1">
    <location>
        <begin position="1"/>
        <end position="26"/>
    </location>
</feature>
<name>A0ABY5WAU9_9ACTN</name>
<dbReference type="EMBL" id="CP073720">
    <property type="protein sequence ID" value="UWP87203.1"/>
    <property type="molecule type" value="Genomic_DNA"/>
</dbReference>
<evidence type="ECO:0000313" key="2">
    <source>
        <dbReference type="EMBL" id="UWP87203.1"/>
    </source>
</evidence>
<reference evidence="2" key="1">
    <citation type="submission" date="2021-04" db="EMBL/GenBank/DDBJ databases">
        <authorList>
            <person name="Hartkoorn R.C."/>
            <person name="Beaudoing E."/>
            <person name="Hot D."/>
        </authorList>
    </citation>
    <scope>NUCLEOTIDE SEQUENCE</scope>
    <source>
        <strain evidence="2">NRRL B-16292</strain>
    </source>
</reference>
<protein>
    <recommendedName>
        <fullName evidence="4">Secreted protein</fullName>
    </recommendedName>
</protein>
<dbReference type="RefSeq" id="WP_259867165.1">
    <property type="nucleotide sequence ID" value="NZ_BAAAST010000053.1"/>
</dbReference>
<gene>
    <name evidence="2" type="ORF">Dfulv_24355</name>
</gene>
<dbReference type="Proteomes" id="UP001059617">
    <property type="component" value="Chromosome"/>
</dbReference>
<keyword evidence="1" id="KW-0732">Signal</keyword>
<organism evidence="2 3">
    <name type="scientific">Dactylosporangium fulvum</name>
    <dbReference type="NCBI Taxonomy" id="53359"/>
    <lineage>
        <taxon>Bacteria</taxon>
        <taxon>Bacillati</taxon>
        <taxon>Actinomycetota</taxon>
        <taxon>Actinomycetes</taxon>
        <taxon>Micromonosporales</taxon>
        <taxon>Micromonosporaceae</taxon>
        <taxon>Dactylosporangium</taxon>
    </lineage>
</organism>
<sequence>MVSARLALVSALSVLALVVGAAPAFAGTGQSEGAGDPSNTWSGELTAVGADDVNVAWSGTALRIADPAAVPAGQRSPIVGGMLVLAPHALKTPADRVRAITTAATTGVDVEVRGESAEGVWTEWAPAGTALPATVPTVQVRIVLTGASASLGAVVLVADTVPAASLAITAAGNTYRIFATREGLVGGTTANGHVIVSRDHFVALPSRRGLAPKGTGDYTVRVCTTTGARCEFAPVWDVGPWNTTDDYWNPSATRQSWKDLPQGRPEAQAAYQNGYNGGKDQFGRTVANPAGIDLADGVFWDGLQLTDNSWVDVTYLWTSSGVRGVVGSGPLNIRAGAGSSFASKGYAATYAQVPIECWVTGQSIAGPYGTTTRWDRVGPGQYVSHAYISGTTGGSAPAC</sequence>